<dbReference type="AlphaFoldDB" id="A0A6N0HYL9"/>
<organism evidence="2 3">
    <name type="scientific">Candidatus Reidiella endopervernicosa</name>
    <dbReference type="NCBI Taxonomy" id="2738883"/>
    <lineage>
        <taxon>Bacteria</taxon>
        <taxon>Pseudomonadati</taxon>
        <taxon>Pseudomonadota</taxon>
        <taxon>Gammaproteobacteria</taxon>
        <taxon>Candidatus Reidiella</taxon>
    </lineage>
</organism>
<evidence type="ECO:0008006" key="4">
    <source>
        <dbReference type="Google" id="ProtNLM"/>
    </source>
</evidence>
<protein>
    <recommendedName>
        <fullName evidence="4">Response regulator</fullName>
    </recommendedName>
</protein>
<keyword evidence="3" id="KW-1185">Reference proteome</keyword>
<reference evidence="2 3" key="1">
    <citation type="submission" date="2020-05" db="EMBL/GenBank/DDBJ databases">
        <title>Horizontal transmission and recombination maintain forever young bacterial symbiont genomes.</title>
        <authorList>
            <person name="Russell S.L."/>
            <person name="Pepper-Tunick E."/>
            <person name="Svedberg J."/>
            <person name="Byrne A."/>
            <person name="Ruelas Castillo J."/>
            <person name="Vollmers C."/>
            <person name="Beinart R.A."/>
            <person name="Corbett-Detig R."/>
        </authorList>
    </citation>
    <scope>NUCLEOTIDE SEQUENCE [LARGE SCALE GENOMIC DNA]</scope>
    <source>
        <strain evidence="2">Santa_Monica_outfall</strain>
    </source>
</reference>
<feature type="compositionally biased region" description="Basic and acidic residues" evidence="1">
    <location>
        <begin position="67"/>
        <end position="89"/>
    </location>
</feature>
<gene>
    <name evidence="2" type="ORF">HUE57_14480</name>
</gene>
<sequence>MPEVNGFEVLTQLQSDSRTRTIPVIFSPRWMPKAMRPRGWSWARSTTSPNPSPRHRQRPCQDPTHPATEHSRKVEARLQADSLREQVAP</sequence>
<accession>A0A6N0HYL9</accession>
<dbReference type="EMBL" id="CP054491">
    <property type="protein sequence ID" value="QKQ27351.1"/>
    <property type="molecule type" value="Genomic_DNA"/>
</dbReference>
<name>A0A6N0HYL9_9GAMM</name>
<proteinExistence type="predicted"/>
<dbReference type="Proteomes" id="UP000509658">
    <property type="component" value="Chromosome"/>
</dbReference>
<evidence type="ECO:0000313" key="2">
    <source>
        <dbReference type="EMBL" id="QKQ27351.1"/>
    </source>
</evidence>
<feature type="region of interest" description="Disordered" evidence="1">
    <location>
        <begin position="35"/>
        <end position="89"/>
    </location>
</feature>
<dbReference type="KEGG" id="rev:HUE57_14480"/>
<evidence type="ECO:0000256" key="1">
    <source>
        <dbReference type="SAM" id="MobiDB-lite"/>
    </source>
</evidence>
<evidence type="ECO:0000313" key="3">
    <source>
        <dbReference type="Proteomes" id="UP000509658"/>
    </source>
</evidence>